<dbReference type="InterPro" id="IPR010095">
    <property type="entry name" value="Cas12f1-like_TNB"/>
</dbReference>
<keyword evidence="3" id="KW-0479">Metal-binding</keyword>
<reference evidence="11 12" key="1">
    <citation type="submission" date="2018-08" db="EMBL/GenBank/DDBJ databases">
        <title>A genome reference for cultivated species of the human gut microbiota.</title>
        <authorList>
            <person name="Zou Y."/>
            <person name="Xue W."/>
            <person name="Luo G."/>
        </authorList>
    </citation>
    <scope>NUCLEOTIDE SEQUENCE [LARGE SCALE GENOMIC DNA]</scope>
    <source>
        <strain evidence="11 12">AF11-12</strain>
    </source>
</reference>
<dbReference type="NCBIfam" id="NF040570">
    <property type="entry name" value="guided_TnpB"/>
    <property type="match status" value="1"/>
</dbReference>
<feature type="compositionally biased region" description="Basic residues" evidence="7">
    <location>
        <begin position="109"/>
        <end position="123"/>
    </location>
</feature>
<evidence type="ECO:0000256" key="5">
    <source>
        <dbReference type="ARBA" id="ARBA00023125"/>
    </source>
</evidence>
<keyword evidence="4" id="KW-0862">Zinc</keyword>
<dbReference type="Pfam" id="PF07282">
    <property type="entry name" value="Cas12f1-like_TNB"/>
    <property type="match status" value="1"/>
</dbReference>
<evidence type="ECO:0000256" key="2">
    <source>
        <dbReference type="ARBA" id="ARBA00022578"/>
    </source>
</evidence>
<dbReference type="InterPro" id="IPR001959">
    <property type="entry name" value="Transposase"/>
</dbReference>
<keyword evidence="2" id="KW-0815">Transposition</keyword>
<dbReference type="Pfam" id="PF01385">
    <property type="entry name" value="OrfB_IS605"/>
    <property type="match status" value="1"/>
</dbReference>
<evidence type="ECO:0000256" key="7">
    <source>
        <dbReference type="SAM" id="MobiDB-lite"/>
    </source>
</evidence>
<accession>A0A395XVA9</accession>
<dbReference type="GO" id="GO:0032196">
    <property type="term" value="P:transposition"/>
    <property type="evidence" value="ECO:0007669"/>
    <property type="project" value="UniProtKB-KW"/>
</dbReference>
<dbReference type="GO" id="GO:0006310">
    <property type="term" value="P:DNA recombination"/>
    <property type="evidence" value="ECO:0007669"/>
    <property type="project" value="UniProtKB-KW"/>
</dbReference>
<dbReference type="Proteomes" id="UP000265775">
    <property type="component" value="Unassembled WGS sequence"/>
</dbReference>
<evidence type="ECO:0000256" key="3">
    <source>
        <dbReference type="ARBA" id="ARBA00022723"/>
    </source>
</evidence>
<dbReference type="Pfam" id="PF12323">
    <property type="entry name" value="HTH_OrfB_IS605"/>
    <property type="match status" value="1"/>
</dbReference>
<sequence>MSMYRRYNYRAYPTRGQREALSRLYGACRYAYNWALDQRELMRRRHGRMQSCTQLSGMFTQWKTNPGMEWLLAVSSTPLQQSIRHADVAYRNFLRLYKAGRTHIVTNHHTGKKRRTGVPRYKSRRDGEQSAEFTKSARFKVEHVDGCKWAFLTLPKIGRVKLRWTRELPSTPNTVTIMKHADGSYEASLTVQVDDKTDAPKPLHEACGIDMGLGSLMSIVYTDGTREKIPHPHTLKHKTRRLRKLDKQLAREKKGSNNHAKTRLLKAKTYGRIRNQRRDMAYKLAFRVAGENQAVALETLNVKGLARTRMAKSLLDANWTRIIDRIRQLGVQYGRTVTRIDRWYPSSQICSQCGHRGGRKPLDIREWECPNCGIRLDRDWNAALNILDAAGLAESLNARGGDVRRGLAQAGRNADACETGTHRTVSLH</sequence>
<evidence type="ECO:0000256" key="6">
    <source>
        <dbReference type="ARBA" id="ARBA00023172"/>
    </source>
</evidence>
<keyword evidence="5" id="KW-0238">DNA-binding</keyword>
<evidence type="ECO:0000256" key="1">
    <source>
        <dbReference type="ARBA" id="ARBA00008761"/>
    </source>
</evidence>
<feature type="domain" description="Transposase putative helix-turn-helix" evidence="10">
    <location>
        <begin position="1"/>
        <end position="43"/>
    </location>
</feature>
<comment type="similarity">
    <text evidence="1">In the C-terminal section; belongs to the transposase 35 family.</text>
</comment>
<name>A0A395XVA9_BIFLN</name>
<comment type="caution">
    <text evidence="11">The sequence shown here is derived from an EMBL/GenBank/DDBJ whole genome shotgun (WGS) entry which is preliminary data.</text>
</comment>
<evidence type="ECO:0000259" key="10">
    <source>
        <dbReference type="Pfam" id="PF12323"/>
    </source>
</evidence>
<feature type="domain" description="Probable transposase IS891/IS1136/IS1341" evidence="8">
    <location>
        <begin position="191"/>
        <end position="307"/>
    </location>
</feature>
<dbReference type="RefSeq" id="WP_117773384.1">
    <property type="nucleotide sequence ID" value="NZ_QSAM01000013.1"/>
</dbReference>
<evidence type="ECO:0000259" key="8">
    <source>
        <dbReference type="Pfam" id="PF01385"/>
    </source>
</evidence>
<dbReference type="AlphaFoldDB" id="A0A395XVA9"/>
<proteinExistence type="inferred from homology"/>
<dbReference type="EMBL" id="QSAR01000016">
    <property type="protein sequence ID" value="RGW63166.1"/>
    <property type="molecule type" value="Genomic_DNA"/>
</dbReference>
<evidence type="ECO:0000259" key="9">
    <source>
        <dbReference type="Pfam" id="PF07282"/>
    </source>
</evidence>
<protein>
    <submittedName>
        <fullName evidence="11">Transposase</fullName>
    </submittedName>
</protein>
<gene>
    <name evidence="11" type="ORF">DWV59_10510</name>
</gene>
<organism evidence="11 12">
    <name type="scientific">Bifidobacterium longum</name>
    <dbReference type="NCBI Taxonomy" id="216816"/>
    <lineage>
        <taxon>Bacteria</taxon>
        <taxon>Bacillati</taxon>
        <taxon>Actinomycetota</taxon>
        <taxon>Actinomycetes</taxon>
        <taxon>Bifidobacteriales</taxon>
        <taxon>Bifidobacteriaceae</taxon>
        <taxon>Bifidobacterium</taxon>
    </lineage>
</organism>
<evidence type="ECO:0000256" key="4">
    <source>
        <dbReference type="ARBA" id="ARBA00022833"/>
    </source>
</evidence>
<keyword evidence="6" id="KW-0233">DNA recombination</keyword>
<evidence type="ECO:0000313" key="12">
    <source>
        <dbReference type="Proteomes" id="UP000265775"/>
    </source>
</evidence>
<evidence type="ECO:0000313" key="11">
    <source>
        <dbReference type="EMBL" id="RGW63166.1"/>
    </source>
</evidence>
<feature type="domain" description="Cas12f1-like TNB" evidence="9">
    <location>
        <begin position="319"/>
        <end position="386"/>
    </location>
</feature>
<dbReference type="GO" id="GO:0003677">
    <property type="term" value="F:DNA binding"/>
    <property type="evidence" value="ECO:0007669"/>
    <property type="project" value="UniProtKB-KW"/>
</dbReference>
<dbReference type="InterPro" id="IPR021027">
    <property type="entry name" value="Transposase_put_HTH"/>
</dbReference>
<feature type="region of interest" description="Disordered" evidence="7">
    <location>
        <begin position="108"/>
        <end position="129"/>
    </location>
</feature>
<dbReference type="GO" id="GO:0046872">
    <property type="term" value="F:metal ion binding"/>
    <property type="evidence" value="ECO:0007669"/>
    <property type="project" value="UniProtKB-KW"/>
</dbReference>